<dbReference type="InterPro" id="IPR027417">
    <property type="entry name" value="P-loop_NTPase"/>
</dbReference>
<dbReference type="STRING" id="1385511.GCA_000425225_00133"/>
<evidence type="ECO:0000256" key="3">
    <source>
        <dbReference type="ARBA" id="ARBA00022840"/>
    </source>
</evidence>
<dbReference type="InterPro" id="IPR000700">
    <property type="entry name" value="PAS-assoc_C"/>
</dbReference>
<dbReference type="SMART" id="SM00382">
    <property type="entry name" value="AAA"/>
    <property type="match status" value="1"/>
</dbReference>
<dbReference type="RefSeq" id="WP_231566542.1">
    <property type="nucleotide sequence ID" value="NZ_AULJ01000001.1"/>
</dbReference>
<comment type="caution">
    <text evidence="12">The sequence shown here is derived from an EMBL/GenBank/DDBJ whole genome shotgun (WGS) entry which is preliminary data.</text>
</comment>
<evidence type="ECO:0000256" key="8">
    <source>
        <dbReference type="SAM" id="Coils"/>
    </source>
</evidence>
<dbReference type="PROSITE" id="PS00688">
    <property type="entry name" value="SIGMA54_INTERACT_3"/>
    <property type="match status" value="1"/>
</dbReference>
<dbReference type="InterPro" id="IPR013656">
    <property type="entry name" value="PAS_4"/>
</dbReference>
<keyword evidence="5" id="KW-0238">DNA-binding</keyword>
<dbReference type="GO" id="GO:0005524">
    <property type="term" value="F:ATP binding"/>
    <property type="evidence" value="ECO:0007669"/>
    <property type="project" value="UniProtKB-KW"/>
</dbReference>
<dbReference type="PANTHER" id="PTHR32071:SF57">
    <property type="entry name" value="C4-DICARBOXYLATE TRANSPORT TRANSCRIPTIONAL REGULATORY PROTEIN DCTD"/>
    <property type="match status" value="1"/>
</dbReference>
<evidence type="ECO:0000256" key="7">
    <source>
        <dbReference type="ARBA" id="ARBA00029500"/>
    </source>
</evidence>
<keyword evidence="3" id="KW-0067">ATP-binding</keyword>
<keyword evidence="8" id="KW-0175">Coiled coil</keyword>
<dbReference type="FunFam" id="3.40.50.300:FF:000006">
    <property type="entry name" value="DNA-binding transcriptional regulator NtrC"/>
    <property type="match status" value="1"/>
</dbReference>
<evidence type="ECO:0000256" key="5">
    <source>
        <dbReference type="ARBA" id="ARBA00023125"/>
    </source>
</evidence>
<evidence type="ECO:0000259" key="10">
    <source>
        <dbReference type="PROSITE" id="PS50112"/>
    </source>
</evidence>
<evidence type="ECO:0000256" key="4">
    <source>
        <dbReference type="ARBA" id="ARBA00023015"/>
    </source>
</evidence>
<keyword evidence="6" id="KW-0804">Transcription</keyword>
<dbReference type="InterPro" id="IPR002078">
    <property type="entry name" value="Sigma_54_int"/>
</dbReference>
<dbReference type="InterPro" id="IPR003593">
    <property type="entry name" value="AAA+_ATPase"/>
</dbReference>
<keyword evidence="2" id="KW-0058">Aromatic hydrocarbons catabolism</keyword>
<sequence length="468" mass="53354">MQSEMGKLVEDNRKLQQRNKELEMIFDSSYDEIFVTDGQGITIQVNSACERNYGIDAKDLIGKTVEELETMGVFDQSVTKKVMDTKQQVTMFQKTSQERFLLVTANPVLSEDGSLQKIICNSKDLTEVKKLKKKLEEMEQLVEKYHEEIDELKSARFSGYVFVSKQMQHVMDLVSKVAKTDVTVMITGESGVGKTALAKQLHNHSTRQNQPFLTVNCGSLPENLIESELFGYVEGAFTGASKGGKKGLFESADGGTIFLDEISELPLHLQVKLLRVLQEKEITRIGSIKDVPVDVRVIVATNKSLEAMVEERQFREDLYYRLNVVPIDIPPLRERKDDILPLIKHYIELVENKYDKNVSLSTDAVQHLMNYKWPGNIRELENMMERIIVTASGSEVDVRELPGNITASKQQVVHYDTIDSLKNFLEKQERELFQDLYKDHPSSYKIAELLNISQSSAIRKIQKHISQK</sequence>
<dbReference type="PROSITE" id="PS50112">
    <property type="entry name" value="PAS"/>
    <property type="match status" value="1"/>
</dbReference>
<dbReference type="AlphaFoldDB" id="A0A0A5GKU3"/>
<dbReference type="PROSITE" id="PS00675">
    <property type="entry name" value="SIGMA54_INTERACT_1"/>
    <property type="match status" value="1"/>
</dbReference>
<dbReference type="PROSITE" id="PS50113">
    <property type="entry name" value="PAC"/>
    <property type="match status" value="1"/>
</dbReference>
<dbReference type="PROSITE" id="PS50045">
    <property type="entry name" value="SIGMA54_INTERACT_4"/>
    <property type="match status" value="1"/>
</dbReference>
<dbReference type="SUPFAM" id="SSF55785">
    <property type="entry name" value="PYP-like sensor domain (PAS domain)"/>
    <property type="match status" value="1"/>
</dbReference>
<dbReference type="Proteomes" id="UP000030403">
    <property type="component" value="Unassembled WGS sequence"/>
</dbReference>
<dbReference type="InterPro" id="IPR025943">
    <property type="entry name" value="Sigma_54_int_dom_ATP-bd_2"/>
</dbReference>
<dbReference type="CDD" id="cd00009">
    <property type="entry name" value="AAA"/>
    <property type="match status" value="1"/>
</dbReference>
<dbReference type="Gene3D" id="3.30.450.20">
    <property type="entry name" value="PAS domain"/>
    <property type="match status" value="1"/>
</dbReference>
<dbReference type="EMBL" id="AVPF01000001">
    <property type="protein sequence ID" value="KGX91785.1"/>
    <property type="molecule type" value="Genomic_DNA"/>
</dbReference>
<evidence type="ECO:0000313" key="13">
    <source>
        <dbReference type="Proteomes" id="UP000030403"/>
    </source>
</evidence>
<dbReference type="PANTHER" id="PTHR32071">
    <property type="entry name" value="TRANSCRIPTIONAL REGULATORY PROTEIN"/>
    <property type="match status" value="1"/>
</dbReference>
<dbReference type="Pfam" id="PF08448">
    <property type="entry name" value="PAS_4"/>
    <property type="match status" value="1"/>
</dbReference>
<evidence type="ECO:0000256" key="1">
    <source>
        <dbReference type="ARBA" id="ARBA00022741"/>
    </source>
</evidence>
<dbReference type="InterPro" id="IPR035965">
    <property type="entry name" value="PAS-like_dom_sf"/>
</dbReference>
<keyword evidence="13" id="KW-1185">Reference proteome</keyword>
<evidence type="ECO:0000256" key="2">
    <source>
        <dbReference type="ARBA" id="ARBA00022797"/>
    </source>
</evidence>
<dbReference type="CDD" id="cd00130">
    <property type="entry name" value="PAS"/>
    <property type="match status" value="1"/>
</dbReference>
<feature type="domain" description="PAC" evidence="11">
    <location>
        <begin position="85"/>
        <end position="137"/>
    </location>
</feature>
<evidence type="ECO:0000259" key="9">
    <source>
        <dbReference type="PROSITE" id="PS50045"/>
    </source>
</evidence>
<name>A0A0A5GKU3_9BACI</name>
<dbReference type="Pfam" id="PF25601">
    <property type="entry name" value="AAA_lid_14"/>
    <property type="match status" value="1"/>
</dbReference>
<proteinExistence type="predicted"/>
<keyword evidence="1" id="KW-0547">Nucleotide-binding</keyword>
<feature type="domain" description="PAS" evidence="10">
    <location>
        <begin position="18"/>
        <end position="68"/>
    </location>
</feature>
<evidence type="ECO:0000256" key="6">
    <source>
        <dbReference type="ARBA" id="ARBA00023163"/>
    </source>
</evidence>
<dbReference type="InterPro" id="IPR025944">
    <property type="entry name" value="Sigma_54_int_dom_CS"/>
</dbReference>
<gene>
    <name evidence="12" type="ORF">N783_00610</name>
</gene>
<evidence type="ECO:0000259" key="11">
    <source>
        <dbReference type="PROSITE" id="PS50113"/>
    </source>
</evidence>
<keyword evidence="4" id="KW-0805">Transcription regulation</keyword>
<dbReference type="NCBIfam" id="TIGR00229">
    <property type="entry name" value="sensory_box"/>
    <property type="match status" value="1"/>
</dbReference>
<organism evidence="12 13">
    <name type="scientific">Pontibacillus marinus BH030004 = DSM 16465</name>
    <dbReference type="NCBI Taxonomy" id="1385511"/>
    <lineage>
        <taxon>Bacteria</taxon>
        <taxon>Bacillati</taxon>
        <taxon>Bacillota</taxon>
        <taxon>Bacilli</taxon>
        <taxon>Bacillales</taxon>
        <taxon>Bacillaceae</taxon>
        <taxon>Pontibacillus</taxon>
    </lineage>
</organism>
<dbReference type="InterPro" id="IPR000014">
    <property type="entry name" value="PAS"/>
</dbReference>
<reference evidence="12 13" key="1">
    <citation type="submission" date="2013-08" db="EMBL/GenBank/DDBJ databases">
        <authorList>
            <person name="Huang J."/>
            <person name="Wang G."/>
        </authorList>
    </citation>
    <scope>NUCLEOTIDE SEQUENCE [LARGE SCALE GENOMIC DNA]</scope>
    <source>
        <strain evidence="12 13">BH030004</strain>
    </source>
</reference>
<dbReference type="SUPFAM" id="SSF52540">
    <property type="entry name" value="P-loop containing nucleoside triphosphate hydrolases"/>
    <property type="match status" value="1"/>
</dbReference>
<dbReference type="InterPro" id="IPR025662">
    <property type="entry name" value="Sigma_54_int_dom_ATP-bd_1"/>
</dbReference>
<dbReference type="eggNOG" id="COG3829">
    <property type="taxonomic scope" value="Bacteria"/>
</dbReference>
<feature type="coiled-coil region" evidence="8">
    <location>
        <begin position="121"/>
        <end position="155"/>
    </location>
</feature>
<dbReference type="InterPro" id="IPR058031">
    <property type="entry name" value="AAA_lid_NorR"/>
</dbReference>
<dbReference type="SMART" id="SM00091">
    <property type="entry name" value="PAS"/>
    <property type="match status" value="1"/>
</dbReference>
<evidence type="ECO:0000313" key="12">
    <source>
        <dbReference type="EMBL" id="KGX91785.1"/>
    </source>
</evidence>
<accession>A0A0A5GKU3</accession>
<dbReference type="PROSITE" id="PS00676">
    <property type="entry name" value="SIGMA54_INTERACT_2"/>
    <property type="match status" value="1"/>
</dbReference>
<dbReference type="Gene3D" id="1.10.8.60">
    <property type="match status" value="1"/>
</dbReference>
<dbReference type="Gene3D" id="3.40.50.300">
    <property type="entry name" value="P-loop containing nucleotide triphosphate hydrolases"/>
    <property type="match status" value="1"/>
</dbReference>
<feature type="domain" description="Sigma-54 factor interaction" evidence="9">
    <location>
        <begin position="160"/>
        <end position="389"/>
    </location>
</feature>
<dbReference type="InterPro" id="IPR030828">
    <property type="entry name" value="HTH_TyrR"/>
</dbReference>
<dbReference type="Gene3D" id="1.10.10.60">
    <property type="entry name" value="Homeodomain-like"/>
    <property type="match status" value="1"/>
</dbReference>
<dbReference type="Pfam" id="PF00158">
    <property type="entry name" value="Sigma54_activat"/>
    <property type="match status" value="1"/>
</dbReference>
<dbReference type="GO" id="GO:0003677">
    <property type="term" value="F:DNA binding"/>
    <property type="evidence" value="ECO:0007669"/>
    <property type="project" value="UniProtKB-KW"/>
</dbReference>
<dbReference type="GO" id="GO:0006355">
    <property type="term" value="P:regulation of DNA-templated transcription"/>
    <property type="evidence" value="ECO:0007669"/>
    <property type="project" value="InterPro"/>
</dbReference>
<protein>
    <recommendedName>
        <fullName evidence="7">HTH-type transcriptional regulatory protein TyrR</fullName>
    </recommendedName>
</protein>
<dbReference type="Pfam" id="PF18024">
    <property type="entry name" value="HTH_50"/>
    <property type="match status" value="1"/>
</dbReference>